<organism evidence="3 4">
    <name type="scientific">Phytohabitans maris</name>
    <dbReference type="NCBI Taxonomy" id="3071409"/>
    <lineage>
        <taxon>Bacteria</taxon>
        <taxon>Bacillati</taxon>
        <taxon>Actinomycetota</taxon>
        <taxon>Actinomycetes</taxon>
        <taxon>Micromonosporales</taxon>
        <taxon>Micromonosporaceae</taxon>
    </lineage>
</organism>
<sequence length="225" mass="24821">MSVSVLALAVAGTALAFAAVDYQPPQGTEPPKITDWMQGWGSVVGVVAGLLAAVFTAGLLVHEMREARLARADAAEEREQGRRDRELLAEERRDAEAAQARAVVVGNFRGGDEVHDERSVYVVRVHMANYGTAPILDVRLHLHTPSGYRYLVERADVLGPGEPWPQDWVLQATERVRVLNGSRAVVSFTDVHGRRWSRDGRSQPERNLAGVDDDAPLIFTLEDYE</sequence>
<gene>
    <name evidence="3" type="ORF">RB614_40455</name>
</gene>
<dbReference type="EMBL" id="JAVHUY010000062">
    <property type="protein sequence ID" value="MDQ7910782.1"/>
    <property type="molecule type" value="Genomic_DNA"/>
</dbReference>
<accession>A0ABU0ZUW8</accession>
<proteinExistence type="predicted"/>
<feature type="chain" id="PRO_5045763198" evidence="2">
    <location>
        <begin position="19"/>
        <end position="225"/>
    </location>
</feature>
<keyword evidence="2" id="KW-0732">Signal</keyword>
<name>A0ABU0ZUW8_9ACTN</name>
<keyword evidence="1" id="KW-1133">Transmembrane helix</keyword>
<reference evidence="3 4" key="1">
    <citation type="submission" date="2023-08" db="EMBL/GenBank/DDBJ databases">
        <title>Phytohabitans sansha sp. nov., isolated from marine sediment.</title>
        <authorList>
            <person name="Zhao Y."/>
            <person name="Yi K."/>
        </authorList>
    </citation>
    <scope>NUCLEOTIDE SEQUENCE [LARGE SCALE GENOMIC DNA]</scope>
    <source>
        <strain evidence="3 4">ZYX-F-186</strain>
    </source>
</reference>
<keyword evidence="1" id="KW-0472">Membrane</keyword>
<protein>
    <submittedName>
        <fullName evidence="3">Uncharacterized protein</fullName>
    </submittedName>
</protein>
<comment type="caution">
    <text evidence="3">The sequence shown here is derived from an EMBL/GenBank/DDBJ whole genome shotgun (WGS) entry which is preliminary data.</text>
</comment>
<feature type="transmembrane region" description="Helical" evidence="1">
    <location>
        <begin position="42"/>
        <end position="61"/>
    </location>
</feature>
<keyword evidence="1" id="KW-0812">Transmembrane</keyword>
<evidence type="ECO:0000313" key="3">
    <source>
        <dbReference type="EMBL" id="MDQ7910782.1"/>
    </source>
</evidence>
<evidence type="ECO:0000256" key="1">
    <source>
        <dbReference type="SAM" id="Phobius"/>
    </source>
</evidence>
<dbReference type="Proteomes" id="UP001230908">
    <property type="component" value="Unassembled WGS sequence"/>
</dbReference>
<evidence type="ECO:0000313" key="4">
    <source>
        <dbReference type="Proteomes" id="UP001230908"/>
    </source>
</evidence>
<feature type="signal peptide" evidence="2">
    <location>
        <begin position="1"/>
        <end position="18"/>
    </location>
</feature>
<evidence type="ECO:0000256" key="2">
    <source>
        <dbReference type="SAM" id="SignalP"/>
    </source>
</evidence>
<keyword evidence="4" id="KW-1185">Reference proteome</keyword>